<gene>
    <name evidence="2" type="ORF">J8273_8046</name>
</gene>
<evidence type="ECO:0000256" key="1">
    <source>
        <dbReference type="SAM" id="MobiDB-lite"/>
    </source>
</evidence>
<name>A0A8J6B126_9EUKA</name>
<feature type="compositionally biased region" description="Basic and acidic residues" evidence="1">
    <location>
        <begin position="89"/>
        <end position="98"/>
    </location>
</feature>
<comment type="caution">
    <text evidence="2">The sequence shown here is derived from an EMBL/GenBank/DDBJ whole genome shotgun (WGS) entry which is preliminary data.</text>
</comment>
<accession>A0A8J6B126</accession>
<feature type="compositionally biased region" description="Basic and acidic residues" evidence="1">
    <location>
        <begin position="129"/>
        <end position="148"/>
    </location>
</feature>
<evidence type="ECO:0000313" key="2">
    <source>
        <dbReference type="EMBL" id="KAG9390674.1"/>
    </source>
</evidence>
<feature type="compositionally biased region" description="Polar residues" evidence="1">
    <location>
        <begin position="115"/>
        <end position="128"/>
    </location>
</feature>
<keyword evidence="3" id="KW-1185">Reference proteome</keyword>
<reference evidence="2" key="1">
    <citation type="submission" date="2021-05" db="EMBL/GenBank/DDBJ databases">
        <title>A free-living protist that lacks canonical eukaryotic 1 DNA replication and segregation systems.</title>
        <authorList>
            <person name="Salas-Leiva D.E."/>
            <person name="Tromer E.C."/>
            <person name="Curtis B.A."/>
            <person name="Jerlstrom-Hultqvist J."/>
            <person name="Kolisko M."/>
            <person name="Yi Z."/>
            <person name="Salas-Leiva J.S."/>
            <person name="Gallot-Lavallee L."/>
            <person name="Kops G.J.P.L."/>
            <person name="Archibald J.M."/>
            <person name="Simpson A.G.B."/>
            <person name="Roger A.J."/>
        </authorList>
    </citation>
    <scope>NUCLEOTIDE SEQUENCE</scope>
    <source>
        <strain evidence="2">BICM</strain>
    </source>
</reference>
<dbReference type="Proteomes" id="UP000717585">
    <property type="component" value="Unassembled WGS sequence"/>
</dbReference>
<sequence length="157" mass="17796">MSSKWCDSTMADNTRDRDLLRKIVAAIMAACFYFTPESIECMELAASEVIWAILPGQKTQARRSSRYLSRQCRSFATSEHHALTTKVNSLEKDIERLRSGGRKTMRRLPGVRSQPEPTTLEQATMTTSDVRDQDEPRPRPEDTGKTRGYDQGPQPDS</sequence>
<evidence type="ECO:0000313" key="3">
    <source>
        <dbReference type="Proteomes" id="UP000717585"/>
    </source>
</evidence>
<dbReference type="EMBL" id="JAHDYR010000064">
    <property type="protein sequence ID" value="KAG9390674.1"/>
    <property type="molecule type" value="Genomic_DNA"/>
</dbReference>
<organism evidence="2 3">
    <name type="scientific">Carpediemonas membranifera</name>
    <dbReference type="NCBI Taxonomy" id="201153"/>
    <lineage>
        <taxon>Eukaryota</taxon>
        <taxon>Metamonada</taxon>
        <taxon>Carpediemonas-like organisms</taxon>
        <taxon>Carpediemonas</taxon>
    </lineage>
</organism>
<protein>
    <submittedName>
        <fullName evidence="2">Uncharacterized protein</fullName>
    </submittedName>
</protein>
<proteinExistence type="predicted"/>
<dbReference type="AlphaFoldDB" id="A0A8J6B126"/>
<feature type="region of interest" description="Disordered" evidence="1">
    <location>
        <begin position="86"/>
        <end position="157"/>
    </location>
</feature>